<evidence type="ECO:0000256" key="1">
    <source>
        <dbReference type="SAM" id="MobiDB-lite"/>
    </source>
</evidence>
<dbReference type="InterPro" id="IPR048316">
    <property type="entry name" value="DUF5580_N"/>
</dbReference>
<dbReference type="InterPro" id="IPR040774">
    <property type="entry name" value="DUF5580"/>
</dbReference>
<reference evidence="4" key="1">
    <citation type="submission" date="2022-11" db="UniProtKB">
        <authorList>
            <consortium name="WormBaseParasite"/>
        </authorList>
    </citation>
    <scope>IDENTIFICATION</scope>
</reference>
<accession>A0A915JII7</accession>
<name>A0A915JII7_ROMCU</name>
<feature type="compositionally biased region" description="Basic and acidic residues" evidence="1">
    <location>
        <begin position="266"/>
        <end position="278"/>
    </location>
</feature>
<protein>
    <submittedName>
        <fullName evidence="4">EF-hand domain-containing protein</fullName>
    </submittedName>
</protein>
<dbReference type="PANTHER" id="PTHR34830:SF1">
    <property type="entry name" value="GENE 12695-RELATED"/>
    <property type="match status" value="1"/>
</dbReference>
<dbReference type="PANTHER" id="PTHR34830">
    <property type="entry name" value="SIMILAR TO HYPOTHETICAL PROTEIN MGC34837"/>
    <property type="match status" value="1"/>
</dbReference>
<evidence type="ECO:0000313" key="3">
    <source>
        <dbReference type="Proteomes" id="UP000887565"/>
    </source>
</evidence>
<dbReference type="Pfam" id="PF17743">
    <property type="entry name" value="DUF5580"/>
    <property type="match status" value="1"/>
</dbReference>
<evidence type="ECO:0000313" key="4">
    <source>
        <dbReference type="WBParaSite" id="nRc.2.0.1.t25964-RA"/>
    </source>
</evidence>
<sequence>MENNENTASTENGCCGALCIDNGLDLSQEAKEKFTQALQHQLHLVTAESLDLLRSEISAYDPHDKGFVDSSSLKRIFAKHYKLIPIDDAELQLLLRIFAVNIRKCHLVKYLNLLTFLDHLISNDSEKYANNHYWHKASANELKPNASTSQSPCYRRGDAKLISDLQRQIINNDIKFVDADQIRRELSFADRGHKESLSREQIEKVFKNHEIFDACAPIFDRLLNRCSLIDNQYKWSELANFLEKAAPGHERDRKIPNHNIVEEGGNDSKVHKNGDKSAKMKNSPSFSKLAQQLSNLDSGNTGNIGAFQAQNVIQKYNNLHQLGLDSRKLGHIMAEASEHNGQRMNLNILMNKLTLIN</sequence>
<dbReference type="WBParaSite" id="nRc.2.0.1.t25964-RA">
    <property type="protein sequence ID" value="nRc.2.0.1.t25964-RA"/>
    <property type="gene ID" value="nRc.2.0.1.g25964"/>
</dbReference>
<keyword evidence="3" id="KW-1185">Reference proteome</keyword>
<evidence type="ECO:0000259" key="2">
    <source>
        <dbReference type="Pfam" id="PF17743"/>
    </source>
</evidence>
<dbReference type="AlphaFoldDB" id="A0A915JII7"/>
<dbReference type="OMA" id="WHKASAN"/>
<organism evidence="3 4">
    <name type="scientific">Romanomermis culicivorax</name>
    <name type="common">Nematode worm</name>
    <dbReference type="NCBI Taxonomy" id="13658"/>
    <lineage>
        <taxon>Eukaryota</taxon>
        <taxon>Metazoa</taxon>
        <taxon>Ecdysozoa</taxon>
        <taxon>Nematoda</taxon>
        <taxon>Enoplea</taxon>
        <taxon>Dorylaimia</taxon>
        <taxon>Mermithida</taxon>
        <taxon>Mermithoidea</taxon>
        <taxon>Mermithidae</taxon>
        <taxon>Romanomermis</taxon>
    </lineage>
</organism>
<dbReference type="Proteomes" id="UP000887565">
    <property type="component" value="Unplaced"/>
</dbReference>
<feature type="domain" description="DUF5580" evidence="2">
    <location>
        <begin position="43"/>
        <end position="124"/>
    </location>
</feature>
<feature type="region of interest" description="Disordered" evidence="1">
    <location>
        <begin position="249"/>
        <end position="282"/>
    </location>
</feature>
<proteinExistence type="predicted"/>